<name>A0AAN8N4Q3_9PEZI</name>
<dbReference type="Proteomes" id="UP001313282">
    <property type="component" value="Unassembled WGS sequence"/>
</dbReference>
<gene>
    <name evidence="3" type="ORF">TWF718_006199</name>
</gene>
<keyword evidence="2" id="KW-1133">Transmembrane helix</keyword>
<evidence type="ECO:0000256" key="2">
    <source>
        <dbReference type="SAM" id="Phobius"/>
    </source>
</evidence>
<evidence type="ECO:0000256" key="1">
    <source>
        <dbReference type="SAM" id="MobiDB-lite"/>
    </source>
</evidence>
<organism evidence="3 4">
    <name type="scientific">Orbilia javanica</name>
    <dbReference type="NCBI Taxonomy" id="47235"/>
    <lineage>
        <taxon>Eukaryota</taxon>
        <taxon>Fungi</taxon>
        <taxon>Dikarya</taxon>
        <taxon>Ascomycota</taxon>
        <taxon>Pezizomycotina</taxon>
        <taxon>Orbiliomycetes</taxon>
        <taxon>Orbiliales</taxon>
        <taxon>Orbiliaceae</taxon>
        <taxon>Orbilia</taxon>
    </lineage>
</organism>
<dbReference type="EMBL" id="JAVHNR010000003">
    <property type="protein sequence ID" value="KAK6348403.1"/>
    <property type="molecule type" value="Genomic_DNA"/>
</dbReference>
<feature type="region of interest" description="Disordered" evidence="1">
    <location>
        <begin position="278"/>
        <end position="301"/>
    </location>
</feature>
<dbReference type="AlphaFoldDB" id="A0AAN8N4Q3"/>
<comment type="caution">
    <text evidence="3">The sequence shown here is derived from an EMBL/GenBank/DDBJ whole genome shotgun (WGS) entry which is preliminary data.</text>
</comment>
<evidence type="ECO:0000313" key="3">
    <source>
        <dbReference type="EMBL" id="KAK6348403.1"/>
    </source>
</evidence>
<keyword evidence="4" id="KW-1185">Reference proteome</keyword>
<feature type="transmembrane region" description="Helical" evidence="2">
    <location>
        <begin position="12"/>
        <end position="34"/>
    </location>
</feature>
<evidence type="ECO:0000313" key="4">
    <source>
        <dbReference type="Proteomes" id="UP001313282"/>
    </source>
</evidence>
<reference evidence="3 4" key="1">
    <citation type="submission" date="2019-10" db="EMBL/GenBank/DDBJ databases">
        <authorList>
            <person name="Palmer J.M."/>
        </authorList>
    </citation>
    <scope>NUCLEOTIDE SEQUENCE [LARGE SCALE GENOMIC DNA]</scope>
    <source>
        <strain evidence="3 4">TWF718</strain>
    </source>
</reference>
<dbReference type="CDD" id="cd12087">
    <property type="entry name" value="TM_EGFR-like"/>
    <property type="match status" value="1"/>
</dbReference>
<protein>
    <submittedName>
        <fullName evidence="3">Uncharacterized protein</fullName>
    </submittedName>
</protein>
<keyword evidence="2" id="KW-0472">Membrane</keyword>
<sequence>MQQSSVFSRISISTTFSACLFIILFTTNTLAVSLRPTETRDLPAISIPRSLLLPRAPIYNLTQFFVENCGERYVVCGETSCCEEGNECLIGSQSGGHFCRGLNGVTATPSATSIPSSSSKVPIGAIVGGALGAVGAIAIVCTLYLLYRRRRPPTTPAIPQAPIPNLPNVIEAKYPPPHETSYSGENWPPGSFLYHSRNRSVSTASQSCVSPDGHTLLGDPNVKKYNINEIPDQDAITELPGTQPTIELQGDDGYFAARPFVPPAPTADIIVEARSPTEAVSPMSTNPRRLSAQYLQKGRGT</sequence>
<accession>A0AAN8N4Q3</accession>
<proteinExistence type="predicted"/>
<keyword evidence="2" id="KW-0812">Transmembrane</keyword>
<feature type="transmembrane region" description="Helical" evidence="2">
    <location>
        <begin position="123"/>
        <end position="147"/>
    </location>
</feature>